<name>A0A0D6QRR8_ARACU</name>
<dbReference type="AlphaFoldDB" id="A0A0D6QRR8"/>
<dbReference type="InterPro" id="IPR001870">
    <property type="entry name" value="B30.2/SPRY"/>
</dbReference>
<feature type="compositionally biased region" description="Basic and acidic residues" evidence="3">
    <location>
        <begin position="179"/>
        <end position="201"/>
    </location>
</feature>
<feature type="compositionally biased region" description="Basic residues" evidence="3">
    <location>
        <begin position="278"/>
        <end position="287"/>
    </location>
</feature>
<reference evidence="5" key="1">
    <citation type="submission" date="2015-03" db="EMBL/GenBank/DDBJ databases">
        <title>A transcriptome of Araucaria cunninghamii, an australian fine timber species.</title>
        <authorList>
            <person name="Jing Yi C.J.Y."/>
            <person name="Yin San L.Y.S."/>
            <person name="Abdul Karim S.S."/>
            <person name="Wan Azmi N.N."/>
            <person name="Hercus R.R."/>
            <person name="Croft L.L."/>
        </authorList>
    </citation>
    <scope>NUCLEOTIDE SEQUENCE</scope>
    <source>
        <strain evidence="5">MI0301</strain>
        <tissue evidence="5">Leaf</tissue>
    </source>
</reference>
<feature type="compositionally biased region" description="Polar residues" evidence="3">
    <location>
        <begin position="140"/>
        <end position="149"/>
    </location>
</feature>
<dbReference type="CDD" id="cd12872">
    <property type="entry name" value="SPRY_Ash2"/>
    <property type="match status" value="1"/>
</dbReference>
<dbReference type="FunFam" id="2.60.120.920:FF:000043">
    <property type="entry name" value="Protein TRAUCO"/>
    <property type="match status" value="1"/>
</dbReference>
<evidence type="ECO:0000313" key="5">
    <source>
        <dbReference type="EMBL" id="JAG94067.1"/>
    </source>
</evidence>
<dbReference type="SUPFAM" id="SSF49899">
    <property type="entry name" value="Concanavalin A-like lectins/glucanases"/>
    <property type="match status" value="1"/>
</dbReference>
<feature type="domain" description="B30.2/SPRY" evidence="4">
    <location>
        <begin position="300"/>
        <end position="517"/>
    </location>
</feature>
<proteinExistence type="predicted"/>
<feature type="compositionally biased region" description="Acidic residues" evidence="3">
    <location>
        <begin position="80"/>
        <end position="116"/>
    </location>
</feature>
<sequence length="562" mass="62838">MKRILGWFSDFYLSALRSTMDPRHAHSTSGNNPWSARIPEDDDDWTTDQSTDEEDDAPQPYSHTQFGHNNAHVRENFTNVEEEDDDEGFADDMEDENGKFEEEEEDEEDDMDDELDVYPGWHDANGSAQDQQRGPLHHIGSSQTETSSGEDGRSYGDGRLLVHEQVVDGGEEEFGYPIDENRDPSEENRDPSDQEATKTGDDESGYNENGVEHQEEEEEDKEKEEAEKMMTMVGSITPKGVPGKGTQKRKSLAAMGAFGEPGAKKPKKKSTNVWSKGSSRKGGKKNRGSNNGTLASEDTVNITPVSRLPDKVDDSSDMRICLSKIYKAEKVELSEDRLTAGSTKGYRMVRATRGVVEDAWYFEIRVVNLGETGHTRLGWSTEKGDVQAPVGYDANSYSYRDVDGSKVHKAVREPYGDGPYVEGDVIGFYINLPNGCEYAPKSPQYVWYKGQLHYINNVEEPPKIVPGSEISFFRNGKCQGVAFKDIIAGRYYPAASMYTLPNEPNCTVEFNFGPTFECFPEDFGDRPLPKPMYEAPYHGMEGRVVNQGEPLAENGQTSEKKT</sequence>
<evidence type="ECO:0000259" key="4">
    <source>
        <dbReference type="PROSITE" id="PS50188"/>
    </source>
</evidence>
<comment type="subcellular location">
    <subcellularLocation>
        <location evidence="1">Nucleus</location>
    </subcellularLocation>
</comment>
<dbReference type="PANTHER" id="PTHR10598:SF0">
    <property type="entry name" value="SET1_ASH2 HISTONE METHYLTRANSFERASE COMPLEX SUBUNIT ASH2"/>
    <property type="match status" value="1"/>
</dbReference>
<dbReference type="GO" id="GO:0048188">
    <property type="term" value="C:Set1C/COMPASS complex"/>
    <property type="evidence" value="ECO:0007669"/>
    <property type="project" value="InterPro"/>
</dbReference>
<feature type="region of interest" description="Disordered" evidence="3">
    <location>
        <begin position="543"/>
        <end position="562"/>
    </location>
</feature>
<dbReference type="InterPro" id="IPR043136">
    <property type="entry name" value="B30.2/SPRY_sf"/>
</dbReference>
<dbReference type="PROSITE" id="PS50188">
    <property type="entry name" value="B302_SPRY"/>
    <property type="match status" value="1"/>
</dbReference>
<keyword evidence="2" id="KW-0539">Nucleus</keyword>
<dbReference type="PANTHER" id="PTHR10598">
    <property type="entry name" value="SET1/ASH2 HISTONE METHYLTRANSFERASE COMPLEX SUBUNIT ASH2"/>
    <property type="match status" value="1"/>
</dbReference>
<evidence type="ECO:0000256" key="3">
    <source>
        <dbReference type="SAM" id="MobiDB-lite"/>
    </source>
</evidence>
<protein>
    <recommendedName>
        <fullName evidence="4">B30.2/SPRY domain-containing protein</fullName>
    </recommendedName>
</protein>
<feature type="compositionally biased region" description="Acidic residues" evidence="3">
    <location>
        <begin position="40"/>
        <end position="57"/>
    </location>
</feature>
<dbReference type="Gene3D" id="2.60.120.920">
    <property type="match status" value="1"/>
</dbReference>
<dbReference type="SMART" id="SM00449">
    <property type="entry name" value="SPRY"/>
    <property type="match status" value="1"/>
</dbReference>
<dbReference type="InterPro" id="IPR003877">
    <property type="entry name" value="SPRY_dom"/>
</dbReference>
<dbReference type="InterPro" id="IPR037353">
    <property type="entry name" value="ASH2"/>
</dbReference>
<feature type="region of interest" description="Disordered" evidence="3">
    <location>
        <begin position="20"/>
        <end position="298"/>
    </location>
</feature>
<evidence type="ECO:0000256" key="1">
    <source>
        <dbReference type="ARBA" id="ARBA00004123"/>
    </source>
</evidence>
<accession>A0A0D6QRR8</accession>
<feature type="compositionally biased region" description="Basic and acidic residues" evidence="3">
    <location>
        <begin position="150"/>
        <end position="166"/>
    </location>
</feature>
<dbReference type="InterPro" id="IPR013320">
    <property type="entry name" value="ConA-like_dom_sf"/>
</dbReference>
<dbReference type="GO" id="GO:0000976">
    <property type="term" value="F:transcription cis-regulatory region binding"/>
    <property type="evidence" value="ECO:0007669"/>
    <property type="project" value="TreeGrafter"/>
</dbReference>
<organism evidence="5">
    <name type="scientific">Araucaria cunninghamii</name>
    <name type="common">Hoop pine</name>
    <name type="synonym">Moreton Bay pine</name>
    <dbReference type="NCBI Taxonomy" id="56994"/>
    <lineage>
        <taxon>Eukaryota</taxon>
        <taxon>Viridiplantae</taxon>
        <taxon>Streptophyta</taxon>
        <taxon>Embryophyta</taxon>
        <taxon>Tracheophyta</taxon>
        <taxon>Spermatophyta</taxon>
        <taxon>Pinopsida</taxon>
        <taxon>Pinidae</taxon>
        <taxon>Conifers II</taxon>
        <taxon>Araucariales</taxon>
        <taxon>Araucariaceae</taxon>
        <taxon>Araucaria</taxon>
    </lineage>
</organism>
<evidence type="ECO:0000256" key="2">
    <source>
        <dbReference type="ARBA" id="ARBA00023242"/>
    </source>
</evidence>
<dbReference type="EMBL" id="GCKF01044708">
    <property type="protein sequence ID" value="JAG94067.1"/>
    <property type="molecule type" value="Transcribed_RNA"/>
</dbReference>
<dbReference type="Pfam" id="PF00622">
    <property type="entry name" value="SPRY"/>
    <property type="match status" value="1"/>
</dbReference>